<dbReference type="InterPro" id="IPR001623">
    <property type="entry name" value="DnaJ_domain"/>
</dbReference>
<proteinExistence type="inferred from homology"/>
<evidence type="ECO:0000256" key="17">
    <source>
        <dbReference type="SAM" id="MobiDB-lite"/>
    </source>
</evidence>
<evidence type="ECO:0000256" key="10">
    <source>
        <dbReference type="ARBA" id="ARBA00023295"/>
    </source>
</evidence>
<reference evidence="21" key="1">
    <citation type="submission" date="2021-02" db="EMBL/GenBank/DDBJ databases">
        <authorList>
            <person name="Dougan E. K."/>
            <person name="Rhodes N."/>
            <person name="Thang M."/>
            <person name="Chan C."/>
        </authorList>
    </citation>
    <scope>NUCLEOTIDE SEQUENCE</scope>
</reference>
<dbReference type="Gene3D" id="3.10.50.40">
    <property type="match status" value="1"/>
</dbReference>
<feature type="compositionally biased region" description="Basic residues" evidence="17">
    <location>
        <begin position="1353"/>
        <end position="1365"/>
    </location>
</feature>
<dbReference type="Pfam" id="PF00639">
    <property type="entry name" value="Rotamase"/>
    <property type="match status" value="1"/>
</dbReference>
<keyword evidence="9" id="KW-0325">Glycoprotein</keyword>
<keyword evidence="8" id="KW-0472">Membrane</keyword>
<comment type="subcellular location">
    <subcellularLocation>
        <location evidence="1">Cell membrane</location>
        <topology evidence="1">Single-pass type II membrane protein</topology>
    </subcellularLocation>
</comment>
<feature type="region of interest" description="Disordered" evidence="17">
    <location>
        <begin position="1332"/>
        <end position="1376"/>
    </location>
</feature>
<dbReference type="SMART" id="SM00271">
    <property type="entry name" value="DnaJ"/>
    <property type="match status" value="1"/>
</dbReference>
<keyword evidence="5" id="KW-0378">Hydrolase</keyword>
<dbReference type="SUPFAM" id="SSF81606">
    <property type="entry name" value="PP2C-like"/>
    <property type="match status" value="2"/>
</dbReference>
<evidence type="ECO:0000256" key="11">
    <source>
        <dbReference type="ARBA" id="ARBA00023316"/>
    </source>
</evidence>
<comment type="function">
    <text evidence="13">Glucosidase involved in the degradation of cellulosic biomass. Active on lichenan.</text>
</comment>
<evidence type="ECO:0000256" key="4">
    <source>
        <dbReference type="ARBA" id="ARBA00022692"/>
    </source>
</evidence>
<keyword evidence="7" id="KW-1133">Transmembrane helix</keyword>
<evidence type="ECO:0000313" key="21">
    <source>
        <dbReference type="EMBL" id="CAE7503510.1"/>
    </source>
</evidence>
<feature type="compositionally biased region" description="Polar residues" evidence="17">
    <location>
        <begin position="1367"/>
        <end position="1376"/>
    </location>
</feature>
<evidence type="ECO:0000256" key="3">
    <source>
        <dbReference type="ARBA" id="ARBA00022475"/>
    </source>
</evidence>
<keyword evidence="16" id="KW-0413">Isomerase</keyword>
<evidence type="ECO:0000256" key="5">
    <source>
        <dbReference type="ARBA" id="ARBA00022801"/>
    </source>
</evidence>
<sequence>MACQFSEGWSGTPMWQLAQGREETMRKEREAREAQAGDVLEIDSEAAGFRSVLYVSKMVGDKYEDSKVRGPRRKTRAQAIKDGLSLRNACRDAPKDAKLEAAQRRSVELRFTFWKPEELPKEDFDFEEPIEKPMRLRLARKPRGNGWQRVGDKEFFRHCSAPMAFDPVKGRYLKIDADTNSYVDCDVPHDPIEYSVSTSVGASLVGQTDEDLNAADRPRSMILKELVKTGAAMKTPLFFLDQPAACFAMFDGVRGGAAVEWCSKHFHTKLLPQLSASITYWHDADLRGLLRSILAELDVQLVQQAGCCWEGVSIAVALLLGDRLVVASLGGTHALVASPDGRWRSLDGRHVASSAEEQLRSKALGAEIIGEEKGKGVVGAPFVRKAERSRDWQVIDDATAEEEVGRVLDRTSDCFATLGLGPEDKIDGKAARSCYKKLALKVHPDKAPDELKARAKAAFEKVEKAAAVVEAFCETDMEATECLRSILHAAGSSGASMSRATALGVLNVPEDCSLEEAGRQGRELRETIMKLGMLTDGNYGHPDQAAAVRMIEEAAEAIAEPATLTASKGGSSFSSLKPVQVTRALGLRDLKLPRKVVSSEPQIDVVQLETLGSHHLVLLSSGATSLSDQEVIERIRGFSGQPKAASLLVAADAAAKNAARDPCELNLRRRSVTGVGVVNEDGPGSEAKDGSTGPFAVQGSGAEALDWAASDEQHWVLWMSICVSAHGFGDRNADVVAWMESAKLGVRVAASHWEDFCLHRDIPQEWSSTREAAVESANSVAEERWPDWAQRLEELASIASEVARTGQAIAVKEKDTSLHRMATQLGFYWWHVSNADASQAVRCLSSAAQSFHESHWSFPAWRGVNLGGLLLLEPGPASPFFDVCQAKILEISGGPLQEHENVVASGTRENPPGLGDEYSVCAALQAAGGDQLRSELFQRHRLQHYTEKTFADIAETGLNAIRIPFGHWVVQGPGDGEPYEGPCLEILDGCVQMAEAQGLQVLLDLHGNPGGESGSRPCGRESSLWTWEDWRQDEAVEVLRLLAARYGDKSCVTGIQVCNEPSENIPVDRLCDFYERAIEAVRSSGMGPDKVAIVLPIFTHWRLKQMMSCWHSRGNCLRFDNVAFDIHYYHDFSAIWKLLPHYRHVEVVAEHARELKLLPGSVVGEWSLSRPGHFSDEEKADFANKQVAAYNHSTHGWFFWNWHDHAFYPDWDLESGVFGTGKLRCPLGPEELKARARHTVADFVATSYGMGKQAEGVLWFIVAVERRRREDARKSLVLVLNAGLLELVFARSVARLIISCGLRVNDCIEKSDLIDRAREAIAKKAHGGCLQQNWTNGRAPKLDAKSTQPPSHKSGKHIKSFKKRTPASGNSRNSGLKLSLLPQSQAQATAAPTQVLRRLIRHFGWSSDAFVDKTALLQRALQALAQPKALPKPHRIQHQGHAAHVLTPKLLKKTAGSLPLLFVLHGAGRTKASVESSVLQFSKMSSRNKILIAIPMSIDRTWDLRQTATTGQASADAAFISYILDCLNRDYYIDSGRIAVMGFSDGGSYAISLAVNNPEVFQAAMSWSAGYYLESRHSGQAAPTRSKPNILHGHGQVDELFDFQKVAVPMRQSLRSSGHLVTPHNVRSAGAAVHGVPCQAERELMRLKAGHALLLSMEGDGRFPAMARKHSECKSALQPGQMAGDLGWISKGSLGDPTLEDVVLALEVNELSDLVTTARGVHLVQRYA</sequence>
<accession>A0A812T2V3</accession>
<dbReference type="InterPro" id="IPR036457">
    <property type="entry name" value="PPM-type-like_dom_sf"/>
</dbReference>
<keyword evidence="11" id="KW-0961">Cell wall biogenesis/degradation</keyword>
<dbReference type="GO" id="GO:0005886">
    <property type="term" value="C:plasma membrane"/>
    <property type="evidence" value="ECO:0007669"/>
    <property type="project" value="UniProtKB-SubCell"/>
</dbReference>
<dbReference type="GO" id="GO:0005576">
    <property type="term" value="C:extracellular region"/>
    <property type="evidence" value="ECO:0007669"/>
    <property type="project" value="TreeGrafter"/>
</dbReference>
<dbReference type="SUPFAM" id="SSF51445">
    <property type="entry name" value="(Trans)glycosidases"/>
    <property type="match status" value="1"/>
</dbReference>
<dbReference type="OrthoDB" id="441022at2759"/>
<dbReference type="Gene3D" id="1.10.287.110">
    <property type="entry name" value="DnaJ domain"/>
    <property type="match status" value="1"/>
</dbReference>
<dbReference type="InterPro" id="IPR050386">
    <property type="entry name" value="Glycosyl_hydrolase_5"/>
</dbReference>
<dbReference type="Pfam" id="PF00150">
    <property type="entry name" value="Cellulase"/>
    <property type="match status" value="1"/>
</dbReference>
<evidence type="ECO:0000256" key="1">
    <source>
        <dbReference type="ARBA" id="ARBA00004401"/>
    </source>
</evidence>
<dbReference type="InterPro" id="IPR029058">
    <property type="entry name" value="AB_hydrolase_fold"/>
</dbReference>
<dbReference type="PROSITE" id="PS50076">
    <property type="entry name" value="DNAJ_2"/>
    <property type="match status" value="1"/>
</dbReference>
<keyword evidence="10" id="KW-0326">Glycosidase</keyword>
<gene>
    <name evidence="21" type="primary">exgA</name>
    <name evidence="21" type="ORF">SNAT2548_LOCUS28198</name>
</gene>
<dbReference type="Pfam" id="PF00481">
    <property type="entry name" value="PP2C"/>
    <property type="match status" value="2"/>
</dbReference>
<dbReference type="Pfam" id="PF02230">
    <property type="entry name" value="Abhydrolase_2"/>
    <property type="match status" value="1"/>
</dbReference>
<feature type="domain" description="PPM-type phosphatase" evidence="20">
    <location>
        <begin position="193"/>
        <end position="670"/>
    </location>
</feature>
<dbReference type="InterPro" id="IPR046357">
    <property type="entry name" value="PPIase_dom_sf"/>
</dbReference>
<dbReference type="EC" id="3.2.1.58" evidence="14"/>
<keyword evidence="4" id="KW-0812">Transmembrane</keyword>
<dbReference type="Gene3D" id="3.40.50.1820">
    <property type="entry name" value="alpha/beta hydrolase"/>
    <property type="match status" value="1"/>
</dbReference>
<dbReference type="InterPro" id="IPR001932">
    <property type="entry name" value="PPM-type_phosphatase-like_dom"/>
</dbReference>
<evidence type="ECO:0000256" key="16">
    <source>
        <dbReference type="PROSITE-ProRule" id="PRU00278"/>
    </source>
</evidence>
<evidence type="ECO:0000259" key="20">
    <source>
        <dbReference type="PROSITE" id="PS51746"/>
    </source>
</evidence>
<dbReference type="PANTHER" id="PTHR31297">
    <property type="entry name" value="GLUCAN ENDO-1,6-BETA-GLUCOSIDASE B"/>
    <property type="match status" value="1"/>
</dbReference>
<dbReference type="CDD" id="cd06257">
    <property type="entry name" value="DnaJ"/>
    <property type="match status" value="1"/>
</dbReference>
<evidence type="ECO:0000256" key="14">
    <source>
        <dbReference type="ARBA" id="ARBA00038929"/>
    </source>
</evidence>
<evidence type="ECO:0000256" key="9">
    <source>
        <dbReference type="ARBA" id="ARBA00023180"/>
    </source>
</evidence>
<dbReference type="InterPro" id="IPR036869">
    <property type="entry name" value="J_dom_sf"/>
</dbReference>
<dbReference type="SUPFAM" id="SSF46565">
    <property type="entry name" value="Chaperone J-domain"/>
    <property type="match status" value="1"/>
</dbReference>
<dbReference type="PROSITE" id="PS51746">
    <property type="entry name" value="PPM_2"/>
    <property type="match status" value="1"/>
</dbReference>
<evidence type="ECO:0000256" key="8">
    <source>
        <dbReference type="ARBA" id="ARBA00023136"/>
    </source>
</evidence>
<evidence type="ECO:0000256" key="7">
    <source>
        <dbReference type="ARBA" id="ARBA00022989"/>
    </source>
</evidence>
<dbReference type="GO" id="GO:0004338">
    <property type="term" value="F:glucan exo-1,3-beta-glucosidase activity"/>
    <property type="evidence" value="ECO:0007669"/>
    <property type="project" value="UniProtKB-EC"/>
</dbReference>
<dbReference type="InterPro" id="IPR003140">
    <property type="entry name" value="PLipase/COase/thioEstase"/>
</dbReference>
<dbReference type="GO" id="GO:0071555">
    <property type="term" value="P:cell wall organization"/>
    <property type="evidence" value="ECO:0007669"/>
    <property type="project" value="UniProtKB-KW"/>
</dbReference>
<dbReference type="PROSITE" id="PS50198">
    <property type="entry name" value="PPIC_PPIASE_2"/>
    <property type="match status" value="1"/>
</dbReference>
<evidence type="ECO:0000313" key="22">
    <source>
        <dbReference type="Proteomes" id="UP000604046"/>
    </source>
</evidence>
<name>A0A812T2V3_9DINO</name>
<protein>
    <recommendedName>
        <fullName evidence="14">glucan 1,3-beta-glucosidase</fullName>
        <ecNumber evidence="14">3.2.1.58</ecNumber>
    </recommendedName>
    <alternativeName>
        <fullName evidence="15">Exo-1,3-beta-glucanase D</fullName>
    </alternativeName>
</protein>
<dbReference type="Gene3D" id="3.20.20.80">
    <property type="entry name" value="Glycosidases"/>
    <property type="match status" value="1"/>
</dbReference>
<dbReference type="GO" id="GO:0003755">
    <property type="term" value="F:peptidyl-prolyl cis-trans isomerase activity"/>
    <property type="evidence" value="ECO:0007669"/>
    <property type="project" value="UniProtKB-KW"/>
</dbReference>
<dbReference type="EMBL" id="CAJNDS010002507">
    <property type="protein sequence ID" value="CAE7503510.1"/>
    <property type="molecule type" value="Genomic_DNA"/>
</dbReference>
<keyword evidence="16" id="KW-0697">Rotamase</keyword>
<dbReference type="SUPFAM" id="SSF53474">
    <property type="entry name" value="alpha/beta-Hydrolases"/>
    <property type="match status" value="1"/>
</dbReference>
<dbReference type="PANTHER" id="PTHR31297:SF34">
    <property type="entry name" value="GLUCAN 1,3-BETA-GLUCOSIDASE 2"/>
    <property type="match status" value="1"/>
</dbReference>
<keyword evidence="3" id="KW-1003">Cell membrane</keyword>
<organism evidence="21 22">
    <name type="scientific">Symbiodinium natans</name>
    <dbReference type="NCBI Taxonomy" id="878477"/>
    <lineage>
        <taxon>Eukaryota</taxon>
        <taxon>Sar</taxon>
        <taxon>Alveolata</taxon>
        <taxon>Dinophyceae</taxon>
        <taxon>Suessiales</taxon>
        <taxon>Symbiodiniaceae</taxon>
        <taxon>Symbiodinium</taxon>
    </lineage>
</organism>
<dbReference type="Gene3D" id="3.60.40.10">
    <property type="entry name" value="PPM-type phosphatase domain"/>
    <property type="match status" value="2"/>
</dbReference>
<comment type="catalytic activity">
    <reaction evidence="12">
        <text>Successive hydrolysis of beta-D-glucose units from the non-reducing ends of (1-&gt;3)-beta-D-glucans, releasing alpha-glucose.</text>
        <dbReference type="EC" id="3.2.1.58"/>
    </reaction>
</comment>
<evidence type="ECO:0000259" key="18">
    <source>
        <dbReference type="PROSITE" id="PS50076"/>
    </source>
</evidence>
<feature type="domain" description="PpiC" evidence="19">
    <location>
        <begin position="1612"/>
        <end position="1728"/>
    </location>
</feature>
<dbReference type="GO" id="GO:0009986">
    <property type="term" value="C:cell surface"/>
    <property type="evidence" value="ECO:0007669"/>
    <property type="project" value="TreeGrafter"/>
</dbReference>
<keyword evidence="22" id="KW-1185">Reference proteome</keyword>
<evidence type="ECO:0000256" key="2">
    <source>
        <dbReference type="ARBA" id="ARBA00005641"/>
    </source>
</evidence>
<dbReference type="InterPro" id="IPR001547">
    <property type="entry name" value="Glyco_hydro_5"/>
</dbReference>
<comment type="similarity">
    <text evidence="2">Belongs to the glycosyl hydrolase 5 (cellulase A) family.</text>
</comment>
<dbReference type="SUPFAM" id="SSF54534">
    <property type="entry name" value="FKBP-like"/>
    <property type="match status" value="1"/>
</dbReference>
<feature type="domain" description="J" evidence="18">
    <location>
        <begin position="413"/>
        <end position="491"/>
    </location>
</feature>
<evidence type="ECO:0000259" key="19">
    <source>
        <dbReference type="PROSITE" id="PS50198"/>
    </source>
</evidence>
<comment type="caution">
    <text evidence="21">The sequence shown here is derived from an EMBL/GenBank/DDBJ whole genome shotgun (WGS) entry which is preliminary data.</text>
</comment>
<keyword evidence="6" id="KW-0735">Signal-anchor</keyword>
<dbReference type="InterPro" id="IPR017853">
    <property type="entry name" value="GH"/>
</dbReference>
<evidence type="ECO:0000256" key="13">
    <source>
        <dbReference type="ARBA" id="ARBA00037126"/>
    </source>
</evidence>
<evidence type="ECO:0000256" key="6">
    <source>
        <dbReference type="ARBA" id="ARBA00022968"/>
    </source>
</evidence>
<dbReference type="GO" id="GO:0009251">
    <property type="term" value="P:glucan catabolic process"/>
    <property type="evidence" value="ECO:0007669"/>
    <property type="project" value="TreeGrafter"/>
</dbReference>
<evidence type="ECO:0000256" key="12">
    <source>
        <dbReference type="ARBA" id="ARBA00036824"/>
    </source>
</evidence>
<evidence type="ECO:0000256" key="15">
    <source>
        <dbReference type="ARBA" id="ARBA00041260"/>
    </source>
</evidence>
<dbReference type="Proteomes" id="UP000604046">
    <property type="component" value="Unassembled WGS sequence"/>
</dbReference>
<dbReference type="InterPro" id="IPR000297">
    <property type="entry name" value="PPIase_PpiC"/>
</dbReference>